<sequence>MIVVYLLLFISNIGMGQMRSKICLYVKHRRDVFLHNSCLWSNELFWPSFCEYKYLLRSNPNLVGFISPQLFTHFPSLQILTLSQSRISGVIPPKISELKSLVHLDLSYNQLTGFIPVQLCKLGNLMGLDLSYNSLTGSVPNTIGQLGIL</sequence>
<reference evidence="2" key="1">
    <citation type="journal article" date="2022" name="Mol. Ecol. Resour.">
        <title>The genomes of chicory, endive, great burdock and yacon provide insights into Asteraceae palaeo-polyploidization history and plant inulin production.</title>
        <authorList>
            <person name="Fan W."/>
            <person name="Wang S."/>
            <person name="Wang H."/>
            <person name="Wang A."/>
            <person name="Jiang F."/>
            <person name="Liu H."/>
            <person name="Zhao H."/>
            <person name="Xu D."/>
            <person name="Zhang Y."/>
        </authorList>
    </citation>
    <scope>NUCLEOTIDE SEQUENCE [LARGE SCALE GENOMIC DNA]</scope>
    <source>
        <strain evidence="2">cv. Niubang</strain>
    </source>
</reference>
<name>A0ACB9EH90_ARCLA</name>
<proteinExistence type="predicted"/>
<keyword evidence="2" id="KW-1185">Reference proteome</keyword>
<reference evidence="1 2" key="2">
    <citation type="journal article" date="2022" name="Mol. Ecol. Resour.">
        <title>The genomes of chicory, endive, great burdock and yacon provide insights into Asteraceae paleo-polyploidization history and plant inulin production.</title>
        <authorList>
            <person name="Fan W."/>
            <person name="Wang S."/>
            <person name="Wang H."/>
            <person name="Wang A."/>
            <person name="Jiang F."/>
            <person name="Liu H."/>
            <person name="Zhao H."/>
            <person name="Xu D."/>
            <person name="Zhang Y."/>
        </authorList>
    </citation>
    <scope>NUCLEOTIDE SEQUENCE [LARGE SCALE GENOMIC DNA]</scope>
    <source>
        <strain evidence="2">cv. Niubang</strain>
    </source>
</reference>
<comment type="caution">
    <text evidence="1">The sequence shown here is derived from an EMBL/GenBank/DDBJ whole genome shotgun (WGS) entry which is preliminary data.</text>
</comment>
<dbReference type="Proteomes" id="UP001055879">
    <property type="component" value="Linkage Group LG02"/>
</dbReference>
<evidence type="ECO:0000313" key="1">
    <source>
        <dbReference type="EMBL" id="KAI3758177.1"/>
    </source>
</evidence>
<organism evidence="1 2">
    <name type="scientific">Arctium lappa</name>
    <name type="common">Greater burdock</name>
    <name type="synonym">Lappa major</name>
    <dbReference type="NCBI Taxonomy" id="4217"/>
    <lineage>
        <taxon>Eukaryota</taxon>
        <taxon>Viridiplantae</taxon>
        <taxon>Streptophyta</taxon>
        <taxon>Embryophyta</taxon>
        <taxon>Tracheophyta</taxon>
        <taxon>Spermatophyta</taxon>
        <taxon>Magnoliopsida</taxon>
        <taxon>eudicotyledons</taxon>
        <taxon>Gunneridae</taxon>
        <taxon>Pentapetalae</taxon>
        <taxon>asterids</taxon>
        <taxon>campanulids</taxon>
        <taxon>Asterales</taxon>
        <taxon>Asteraceae</taxon>
        <taxon>Carduoideae</taxon>
        <taxon>Cardueae</taxon>
        <taxon>Arctiinae</taxon>
        <taxon>Arctium</taxon>
    </lineage>
</organism>
<accession>A0ACB9EH90</accession>
<protein>
    <submittedName>
        <fullName evidence="1">Uncharacterized protein</fullName>
    </submittedName>
</protein>
<gene>
    <name evidence="1" type="ORF">L6452_05730</name>
</gene>
<evidence type="ECO:0000313" key="2">
    <source>
        <dbReference type="Proteomes" id="UP001055879"/>
    </source>
</evidence>
<dbReference type="EMBL" id="CM042048">
    <property type="protein sequence ID" value="KAI3758177.1"/>
    <property type="molecule type" value="Genomic_DNA"/>
</dbReference>